<keyword evidence="13" id="KW-0460">Magnesium</keyword>
<feature type="non-terminal residue" evidence="14">
    <location>
        <position position="1"/>
    </location>
</feature>
<evidence type="ECO:0000256" key="2">
    <source>
        <dbReference type="ARBA" id="ARBA00004496"/>
    </source>
</evidence>
<dbReference type="OrthoDB" id="829at2759"/>
<evidence type="ECO:0000256" key="1">
    <source>
        <dbReference type="ARBA" id="ARBA00004123"/>
    </source>
</evidence>
<dbReference type="Gene3D" id="1.20.58.190">
    <property type="entry name" value="Translin, domain 1"/>
    <property type="match status" value="1"/>
</dbReference>
<dbReference type="InterPro" id="IPR036081">
    <property type="entry name" value="Translin_sf"/>
</dbReference>
<organism evidence="14 16">
    <name type="scientific">Armadillidium nasatum</name>
    <dbReference type="NCBI Taxonomy" id="96803"/>
    <lineage>
        <taxon>Eukaryota</taxon>
        <taxon>Metazoa</taxon>
        <taxon>Ecdysozoa</taxon>
        <taxon>Arthropoda</taxon>
        <taxon>Crustacea</taxon>
        <taxon>Multicrustacea</taxon>
        <taxon>Malacostraca</taxon>
        <taxon>Eumalacostraca</taxon>
        <taxon>Peracarida</taxon>
        <taxon>Isopoda</taxon>
        <taxon>Oniscidea</taxon>
        <taxon>Crinocheta</taxon>
        <taxon>Armadillidiidae</taxon>
        <taxon>Armadillidium</taxon>
    </lineage>
</organism>
<evidence type="ECO:0000256" key="11">
    <source>
        <dbReference type="ARBA" id="ARBA00025410"/>
    </source>
</evidence>
<keyword evidence="8" id="KW-0238">DNA-binding</keyword>
<dbReference type="SUPFAM" id="SSF74784">
    <property type="entry name" value="Translin"/>
    <property type="match status" value="1"/>
</dbReference>
<dbReference type="Pfam" id="PF01997">
    <property type="entry name" value="Translin"/>
    <property type="match status" value="1"/>
</dbReference>
<keyword evidence="7" id="KW-0694">RNA-binding</keyword>
<name>A0A5N5T487_9CRUS</name>
<evidence type="ECO:0000256" key="7">
    <source>
        <dbReference type="ARBA" id="ARBA00022884"/>
    </source>
</evidence>
<reference evidence="14 16" key="1">
    <citation type="journal article" date="2019" name="PLoS Biol.">
        <title>Sex chromosomes control vertical transmission of feminizing Wolbachia symbionts in an isopod.</title>
        <authorList>
            <person name="Becking T."/>
            <person name="Chebbi M.A."/>
            <person name="Giraud I."/>
            <person name="Moumen B."/>
            <person name="Laverre T."/>
            <person name="Caubet Y."/>
            <person name="Peccoud J."/>
            <person name="Gilbert C."/>
            <person name="Cordaux R."/>
        </authorList>
    </citation>
    <scope>NUCLEOTIDE SEQUENCE [LARGE SCALE GENOMIC DNA]</scope>
    <source>
        <strain evidence="14">ANa2</strain>
        <tissue evidence="14">Whole body excluding digestive tract and cuticle</tissue>
    </source>
</reference>
<dbReference type="InterPro" id="IPR002848">
    <property type="entry name" value="Translin_fam"/>
</dbReference>
<evidence type="ECO:0000256" key="9">
    <source>
        <dbReference type="ARBA" id="ARBA00023242"/>
    </source>
</evidence>
<dbReference type="CDD" id="cd14819">
    <property type="entry name" value="Translin"/>
    <property type="match status" value="1"/>
</dbReference>
<evidence type="ECO:0000256" key="4">
    <source>
        <dbReference type="ARBA" id="ARBA00011685"/>
    </source>
</evidence>
<evidence type="ECO:0000313" key="14">
    <source>
        <dbReference type="EMBL" id="KAB7500768.1"/>
    </source>
</evidence>
<gene>
    <name evidence="14" type="primary">Tsn_1</name>
    <name evidence="15" type="synonym">Tsn_0</name>
    <name evidence="15" type="ORF">Anas_03481</name>
    <name evidence="14" type="ORF">Anas_14417</name>
</gene>
<evidence type="ECO:0000256" key="13">
    <source>
        <dbReference type="PIRSR" id="PIRSR602848-1"/>
    </source>
</evidence>
<comment type="subcellular location">
    <subcellularLocation>
        <location evidence="2">Cytoplasm</location>
    </subcellularLocation>
    <subcellularLocation>
        <location evidence="1">Nucleus</location>
    </subcellularLocation>
</comment>
<evidence type="ECO:0000256" key="10">
    <source>
        <dbReference type="ARBA" id="ARBA00025374"/>
    </source>
</evidence>
<dbReference type="InterPro" id="IPR016069">
    <property type="entry name" value="Translin_C"/>
</dbReference>
<evidence type="ECO:0000256" key="6">
    <source>
        <dbReference type="ARBA" id="ARBA00022490"/>
    </source>
</evidence>
<dbReference type="GO" id="GO:0003697">
    <property type="term" value="F:single-stranded DNA binding"/>
    <property type="evidence" value="ECO:0007669"/>
    <property type="project" value="InterPro"/>
</dbReference>
<proteinExistence type="inferred from homology"/>
<evidence type="ECO:0000256" key="3">
    <source>
        <dbReference type="ARBA" id="ARBA00005902"/>
    </source>
</evidence>
<dbReference type="InterPro" id="IPR033956">
    <property type="entry name" value="Translin"/>
</dbReference>
<dbReference type="Gene3D" id="1.20.58.200">
    <property type="entry name" value="Translin, domain 2"/>
    <property type="match status" value="1"/>
</dbReference>
<comment type="function">
    <text evidence="11">Exhibits both single-stranded and double-stranded endoribonuclease activity. May act as an activator of RNA-induced silencing complex (RISC) by facilitating endonucleolytic cleavage of the siRNA passenger strand.</text>
</comment>
<accession>A0A5N5T487</accession>
<evidence type="ECO:0000256" key="12">
    <source>
        <dbReference type="ARBA" id="ARBA00030513"/>
    </source>
</evidence>
<comment type="caution">
    <text evidence="14">The sequence shown here is derived from an EMBL/GenBank/DDBJ whole genome shotgun (WGS) entry which is preliminary data.</text>
</comment>
<comment type="similarity">
    <text evidence="3">Belongs to the translin family.</text>
</comment>
<dbReference type="Proteomes" id="UP000326759">
    <property type="component" value="Unassembled WGS sequence"/>
</dbReference>
<keyword evidence="6" id="KW-0963">Cytoplasm</keyword>
<dbReference type="GO" id="GO:0046872">
    <property type="term" value="F:metal ion binding"/>
    <property type="evidence" value="ECO:0007669"/>
    <property type="project" value="UniProtKB-KW"/>
</dbReference>
<keyword evidence="9" id="KW-0539">Nucleus</keyword>
<dbReference type="GO" id="GO:0005737">
    <property type="term" value="C:cytoplasm"/>
    <property type="evidence" value="ECO:0007669"/>
    <property type="project" value="UniProtKB-SubCell"/>
</dbReference>
<sequence length="255" mass="29733">YRTCLILKPELFFYFIYFTGYQLKLKMSELIEIFQSYADEIEKESHLKESISTIVKDLEKNTFMATTLLEKVHHSQGLQRIDSIAIDCEAVLKNIPDIFKVLSETIPPGEFYRFHYQFRYATQKLVFVFSFLTYLKENRLATYYDIASSLGLKVKREEGLHLDLEDYLQGTLFLSSELARLSINAVSAGDYSRPFQISHFIRDLNSSYALLNPKGDLRKRYDELKYSLKKTEEVVYNLTLRGLKPVDSECEDKSG</sequence>
<keyword evidence="13" id="KW-0479">Metal-binding</keyword>
<dbReference type="EMBL" id="SEYY01012750">
    <property type="protein sequence ID" value="KAB7500768.1"/>
    <property type="molecule type" value="Genomic_DNA"/>
</dbReference>
<evidence type="ECO:0000256" key="5">
    <source>
        <dbReference type="ARBA" id="ARBA00022196"/>
    </source>
</evidence>
<evidence type="ECO:0000313" key="16">
    <source>
        <dbReference type="Proteomes" id="UP000326759"/>
    </source>
</evidence>
<dbReference type="InterPro" id="IPR016068">
    <property type="entry name" value="Translin_N"/>
</dbReference>
<protein>
    <recommendedName>
        <fullName evidence="5">Translin</fullName>
    </recommendedName>
    <alternativeName>
        <fullName evidence="12">Component 3 of promoter of RISC</fullName>
    </alternativeName>
</protein>
<dbReference type="PANTHER" id="PTHR10741">
    <property type="entry name" value="TRANSLIN AND TRANSLIN ASSOCIATED PROTEIN X"/>
    <property type="match status" value="1"/>
</dbReference>
<evidence type="ECO:0000256" key="8">
    <source>
        <dbReference type="ARBA" id="ARBA00023125"/>
    </source>
</evidence>
<dbReference type="GO" id="GO:0005634">
    <property type="term" value="C:nucleus"/>
    <property type="evidence" value="ECO:0007669"/>
    <property type="project" value="UniProtKB-SubCell"/>
</dbReference>
<dbReference type="AlphaFoldDB" id="A0A5N5T487"/>
<dbReference type="GO" id="GO:0016070">
    <property type="term" value="P:RNA metabolic process"/>
    <property type="evidence" value="ECO:0007669"/>
    <property type="project" value="InterPro"/>
</dbReference>
<dbReference type="GO" id="GO:0043565">
    <property type="term" value="F:sequence-specific DNA binding"/>
    <property type="evidence" value="ECO:0007669"/>
    <property type="project" value="InterPro"/>
</dbReference>
<evidence type="ECO:0000313" key="15">
    <source>
        <dbReference type="EMBL" id="KAB7507349.1"/>
    </source>
</evidence>
<keyword evidence="16" id="KW-1185">Reference proteome</keyword>
<comment type="subunit">
    <text evidence="4">Ring-shaped heterooctamer of six TSN and two TSNAX subunits, DNA/RNA binding occurs inside the ring.</text>
</comment>
<feature type="binding site" evidence="13">
    <location>
        <position position="177"/>
    </location>
    <ligand>
        <name>Mg(2+)</name>
        <dbReference type="ChEBI" id="CHEBI:18420"/>
    </ligand>
</feature>
<dbReference type="GO" id="GO:0003723">
    <property type="term" value="F:RNA binding"/>
    <property type="evidence" value="ECO:0007669"/>
    <property type="project" value="UniProtKB-KW"/>
</dbReference>
<comment type="function">
    <text evidence="10">DNA-binding protein that specifically recognizes consensus sequences at the breakpoint junctions in chromosomal translocations, mostly involving immunoglobulin (Ig)/T-cell receptor gene segments. Seems to recognize single-stranded DNA ends generated by staggered breaks occurring at recombination hot spots.</text>
</comment>
<dbReference type="EMBL" id="SEYY01000400">
    <property type="protein sequence ID" value="KAB7507349.1"/>
    <property type="molecule type" value="Genomic_DNA"/>
</dbReference>